<dbReference type="AlphaFoldDB" id="A0A6A5QWM6"/>
<feature type="region of interest" description="Disordered" evidence="1">
    <location>
        <begin position="20"/>
        <end position="55"/>
    </location>
</feature>
<evidence type="ECO:0000256" key="1">
    <source>
        <dbReference type="SAM" id="MobiDB-lite"/>
    </source>
</evidence>
<organism evidence="2 3">
    <name type="scientific">Ampelomyces quisqualis</name>
    <name type="common">Powdery mildew agent</name>
    <dbReference type="NCBI Taxonomy" id="50730"/>
    <lineage>
        <taxon>Eukaryota</taxon>
        <taxon>Fungi</taxon>
        <taxon>Dikarya</taxon>
        <taxon>Ascomycota</taxon>
        <taxon>Pezizomycotina</taxon>
        <taxon>Dothideomycetes</taxon>
        <taxon>Pleosporomycetidae</taxon>
        <taxon>Pleosporales</taxon>
        <taxon>Pleosporineae</taxon>
        <taxon>Phaeosphaeriaceae</taxon>
        <taxon>Ampelomyces</taxon>
    </lineage>
</organism>
<keyword evidence="3" id="KW-1185">Reference proteome</keyword>
<proteinExistence type="predicted"/>
<dbReference type="EMBL" id="ML979133">
    <property type="protein sequence ID" value="KAF1919338.1"/>
    <property type="molecule type" value="Genomic_DNA"/>
</dbReference>
<sequence length="80" mass="8780">MHLDLCIVIPLLHYHIHSVSSTTGPTLPQCLLETDSSPSGRSKRKEAWRSPSVDGSFFPPTCGYPASCPIHSFVKQGKPF</sequence>
<protein>
    <submittedName>
        <fullName evidence="2">Uncharacterized protein</fullName>
    </submittedName>
</protein>
<name>A0A6A5QWM6_AMPQU</name>
<gene>
    <name evidence="2" type="ORF">BDU57DRAFT_512382</name>
</gene>
<reference evidence="2" key="1">
    <citation type="journal article" date="2020" name="Stud. Mycol.">
        <title>101 Dothideomycetes genomes: a test case for predicting lifestyles and emergence of pathogens.</title>
        <authorList>
            <person name="Haridas S."/>
            <person name="Albert R."/>
            <person name="Binder M."/>
            <person name="Bloem J."/>
            <person name="Labutti K."/>
            <person name="Salamov A."/>
            <person name="Andreopoulos B."/>
            <person name="Baker S."/>
            <person name="Barry K."/>
            <person name="Bills G."/>
            <person name="Bluhm B."/>
            <person name="Cannon C."/>
            <person name="Castanera R."/>
            <person name="Culley D."/>
            <person name="Daum C."/>
            <person name="Ezra D."/>
            <person name="Gonzalez J."/>
            <person name="Henrissat B."/>
            <person name="Kuo A."/>
            <person name="Liang C."/>
            <person name="Lipzen A."/>
            <person name="Lutzoni F."/>
            <person name="Magnuson J."/>
            <person name="Mondo S."/>
            <person name="Nolan M."/>
            <person name="Ohm R."/>
            <person name="Pangilinan J."/>
            <person name="Park H.-J."/>
            <person name="Ramirez L."/>
            <person name="Alfaro M."/>
            <person name="Sun H."/>
            <person name="Tritt A."/>
            <person name="Yoshinaga Y."/>
            <person name="Zwiers L.-H."/>
            <person name="Turgeon B."/>
            <person name="Goodwin S."/>
            <person name="Spatafora J."/>
            <person name="Crous P."/>
            <person name="Grigoriev I."/>
        </authorList>
    </citation>
    <scope>NUCLEOTIDE SEQUENCE</scope>
    <source>
        <strain evidence="2">HMLAC05119</strain>
    </source>
</reference>
<accession>A0A6A5QWM6</accession>
<dbReference type="Proteomes" id="UP000800096">
    <property type="component" value="Unassembled WGS sequence"/>
</dbReference>
<evidence type="ECO:0000313" key="2">
    <source>
        <dbReference type="EMBL" id="KAF1919338.1"/>
    </source>
</evidence>
<evidence type="ECO:0000313" key="3">
    <source>
        <dbReference type="Proteomes" id="UP000800096"/>
    </source>
</evidence>